<evidence type="ECO:0000256" key="1">
    <source>
        <dbReference type="ARBA" id="ARBA00023242"/>
    </source>
</evidence>
<dbReference type="GO" id="GO:0045944">
    <property type="term" value="P:positive regulation of transcription by RNA polymerase II"/>
    <property type="evidence" value="ECO:0007669"/>
    <property type="project" value="TreeGrafter"/>
</dbReference>
<dbReference type="GO" id="GO:0000976">
    <property type="term" value="F:transcription cis-regulatory region binding"/>
    <property type="evidence" value="ECO:0007669"/>
    <property type="project" value="TreeGrafter"/>
</dbReference>
<dbReference type="OrthoDB" id="407832at2759"/>
<dbReference type="PANTHER" id="PTHR37534:SF25">
    <property type="entry name" value="ZN(II)2CYS6 TRANSCRIPTION FACTOR (EUROFUNG)"/>
    <property type="match status" value="1"/>
</dbReference>
<dbReference type="GO" id="GO:0000981">
    <property type="term" value="F:DNA-binding transcription factor activity, RNA polymerase II-specific"/>
    <property type="evidence" value="ECO:0007669"/>
    <property type="project" value="InterPro"/>
</dbReference>
<evidence type="ECO:0000259" key="3">
    <source>
        <dbReference type="PROSITE" id="PS50048"/>
    </source>
</evidence>
<comment type="caution">
    <text evidence="4">The sequence shown here is derived from an EMBL/GenBank/DDBJ whole genome shotgun (WGS) entry which is preliminary data.</text>
</comment>
<dbReference type="EMBL" id="CAJRGZ010000032">
    <property type="protein sequence ID" value="CAG5188981.1"/>
    <property type="molecule type" value="Genomic_DNA"/>
</dbReference>
<organism evidence="4 5">
    <name type="scientific">Alternaria atra</name>
    <dbReference type="NCBI Taxonomy" id="119953"/>
    <lineage>
        <taxon>Eukaryota</taxon>
        <taxon>Fungi</taxon>
        <taxon>Dikarya</taxon>
        <taxon>Ascomycota</taxon>
        <taxon>Pezizomycotina</taxon>
        <taxon>Dothideomycetes</taxon>
        <taxon>Pleosporomycetidae</taxon>
        <taxon>Pleosporales</taxon>
        <taxon>Pleosporineae</taxon>
        <taxon>Pleosporaceae</taxon>
        <taxon>Alternaria</taxon>
        <taxon>Alternaria sect. Ulocladioides</taxon>
    </lineage>
</organism>
<dbReference type="RefSeq" id="XP_043175656.1">
    <property type="nucleotide sequence ID" value="XM_043319721.1"/>
</dbReference>
<feature type="region of interest" description="Disordered" evidence="2">
    <location>
        <begin position="211"/>
        <end position="241"/>
    </location>
</feature>
<dbReference type="Gene3D" id="4.10.240.10">
    <property type="entry name" value="Zn(2)-C6 fungal-type DNA-binding domain"/>
    <property type="match status" value="1"/>
</dbReference>
<dbReference type="GO" id="GO:0005634">
    <property type="term" value="C:nucleus"/>
    <property type="evidence" value="ECO:0007669"/>
    <property type="project" value="TreeGrafter"/>
</dbReference>
<evidence type="ECO:0000313" key="4">
    <source>
        <dbReference type="EMBL" id="CAG5188981.1"/>
    </source>
</evidence>
<gene>
    <name evidence="4" type="ORF">ALTATR162_LOCUS12076</name>
</gene>
<dbReference type="InterPro" id="IPR001138">
    <property type="entry name" value="Zn2Cys6_DnaBD"/>
</dbReference>
<feature type="region of interest" description="Disordered" evidence="2">
    <location>
        <begin position="284"/>
        <end position="317"/>
    </location>
</feature>
<sequence>MPTGVHELFIDGVEDAIRSQLKAIRKGSDKAALFAQKVRPARSTEIYFPVDGASLTKKSKHEPDASFWHTDARYPGVIIEVAYSQKKKRLSRLAEDYLLDSNASVQVVVGLDIEYGKKGSRKATMSVWRTQVVSTANGDELRVVQEVADEAFRDDDGNPTDYEGLQLRLKDFAYEELALNEIGDEDLKVGISTRQLCEYLGAAETMVNRSESLGEHSVGPGIKKRKRSETPPEEINSNDEASKFRSRNGCLTCRARRVKCDETRPLCKACGKKNRPCQWKEPYTKFKDYRPDGPTSSRSAAGGTDNETDTKEDMMDVDGIDGVAGIDKRDEAVRANSSSEKGFSRNTAPKSRKNCRTDGASEDQKEATADAAYQRCVALLIEQLSEDAVSHDETLLCAVVVLRFYEQLNTLSSTGSDDEQHLTGYSAIIRSSRGNRYVDPSAPTFREAVFWVYVRQCLYNATINQQPPDIDFSLQLHPTPGEMRDAHPLARLRLETAWANQMTWNLACVVNFCFDGREPQNEKAHKMRRWQELWDLVQTWMHERPDTFNAVFEGLASGQGSFPRILFTADWHTVSFGFYHFAHIMLLRYKPGPKFAIRNVENLSDTDHQILSHARAICGASNSSPETVPLAITVCHTIFIWGPLVCNSGERDQVVQILSNFEKHHVWPTTWIINALKAEWGIPTSSNSPT</sequence>
<evidence type="ECO:0000256" key="2">
    <source>
        <dbReference type="SAM" id="MobiDB-lite"/>
    </source>
</evidence>
<feature type="domain" description="Zn(2)-C6 fungal-type" evidence="3">
    <location>
        <begin position="249"/>
        <end position="279"/>
    </location>
</feature>
<feature type="compositionally biased region" description="Polar residues" evidence="2">
    <location>
        <begin position="335"/>
        <end position="349"/>
    </location>
</feature>
<dbReference type="CDD" id="cd00067">
    <property type="entry name" value="GAL4"/>
    <property type="match status" value="1"/>
</dbReference>
<dbReference type="Proteomes" id="UP000676310">
    <property type="component" value="Unassembled WGS sequence"/>
</dbReference>
<keyword evidence="5" id="KW-1185">Reference proteome</keyword>
<protein>
    <recommendedName>
        <fullName evidence="3">Zn(2)-C6 fungal-type domain-containing protein</fullName>
    </recommendedName>
</protein>
<name>A0A8J2IC72_9PLEO</name>
<proteinExistence type="predicted"/>
<dbReference type="SMART" id="SM00066">
    <property type="entry name" value="GAL4"/>
    <property type="match status" value="1"/>
</dbReference>
<dbReference type="AlphaFoldDB" id="A0A8J2IC72"/>
<keyword evidence="1" id="KW-0539">Nucleus</keyword>
<reference evidence="4" key="1">
    <citation type="submission" date="2021-05" db="EMBL/GenBank/DDBJ databases">
        <authorList>
            <person name="Stam R."/>
        </authorList>
    </citation>
    <scope>NUCLEOTIDE SEQUENCE</scope>
    <source>
        <strain evidence="4">CS162</strain>
    </source>
</reference>
<dbReference type="SUPFAM" id="SSF57701">
    <property type="entry name" value="Zn2/Cys6 DNA-binding domain"/>
    <property type="match status" value="1"/>
</dbReference>
<feature type="region of interest" description="Disordered" evidence="2">
    <location>
        <begin position="332"/>
        <end position="363"/>
    </location>
</feature>
<dbReference type="GO" id="GO:0008270">
    <property type="term" value="F:zinc ion binding"/>
    <property type="evidence" value="ECO:0007669"/>
    <property type="project" value="InterPro"/>
</dbReference>
<dbReference type="PROSITE" id="PS00463">
    <property type="entry name" value="ZN2_CY6_FUNGAL_1"/>
    <property type="match status" value="1"/>
</dbReference>
<dbReference type="GeneID" id="67012419"/>
<evidence type="ECO:0000313" key="5">
    <source>
        <dbReference type="Proteomes" id="UP000676310"/>
    </source>
</evidence>
<accession>A0A8J2IC72</accession>
<dbReference type="PROSITE" id="PS50048">
    <property type="entry name" value="ZN2_CY6_FUNGAL_2"/>
    <property type="match status" value="1"/>
</dbReference>
<dbReference type="Pfam" id="PF00172">
    <property type="entry name" value="Zn_clus"/>
    <property type="match status" value="1"/>
</dbReference>
<dbReference type="PANTHER" id="PTHR37534">
    <property type="entry name" value="TRANSCRIPTIONAL ACTIVATOR PROTEIN UGA3"/>
    <property type="match status" value="1"/>
</dbReference>
<dbReference type="InterPro" id="IPR036864">
    <property type="entry name" value="Zn2-C6_fun-type_DNA-bd_sf"/>
</dbReference>